<sequence>MSTILPLYHHGGGKWDQLAKASSILPIKDKASTVATQPPAVRKKLGSSCKDRRSVWKGERDLRQADLEVEDPKASAVLQRIKEIFQHWDPEERGFITWDLMQGLGGELGLSTEELWQVFDRLDKDREGLVTSQDVTAGFRDFMQFQQPSARPAATVSECHQSEAPILPEEVADNGEKTFLSMLDDLRAYSLLQEHIQQHSVGVKELHEEMERQIGTEKIRVKKESLEKSRSQLGQAEEELDHRNREIRALNVVQNQLEDSVRRLRQQQSGAEEQERCRALEQQLESIRGQLQETLRHVHALRSDYGHKQPHPQLRSLMDRGGQIEDFSRPESEMRDISYQAAVQEGSGSVLGHWSPQDSCIGAQGDSHRRVISIEEDPMPDLPTGSQASPHCSLGEALWDKQRGQARGERDSLSSVSCSPAVLDLLYNVVLLGNSSVGKTCFMRRFQSGEFSPDLCATVGLDSCIQSVQVEGRRVILQVWDTAGQERYHSVTKQILRKAQGLLLMYDITSSQSFLALRYWLSSIEEGAPDNVIIMLLGNKNDSSKQREVSLEEGQRLAREYNIHFMECSVATGNNVVPAMNNLARMLKQQVDDKQEGSVMFQNGSPKKKSGCCG</sequence>
<evidence type="ECO:0000256" key="4">
    <source>
        <dbReference type="ARBA" id="ARBA00023134"/>
    </source>
</evidence>
<dbReference type="PROSITE" id="PS50222">
    <property type="entry name" value="EF_HAND_2"/>
    <property type="match status" value="1"/>
</dbReference>
<dbReference type="PROSITE" id="PS00018">
    <property type="entry name" value="EF_HAND_1"/>
    <property type="match status" value="1"/>
</dbReference>
<comment type="caution">
    <text evidence="9">The sequence shown here is derived from an EMBL/GenBank/DDBJ whole genome shotgun (WGS) entry which is preliminary data.</text>
</comment>
<dbReference type="CDD" id="cd00154">
    <property type="entry name" value="Rab"/>
    <property type="match status" value="1"/>
</dbReference>
<dbReference type="FunFam" id="3.40.50.300:FF:001129">
    <property type="entry name" value="ras-related protein Rab-44 isoform X2"/>
    <property type="match status" value="1"/>
</dbReference>
<dbReference type="InterPro" id="IPR018247">
    <property type="entry name" value="EF_Hand_1_Ca_BS"/>
</dbReference>
<evidence type="ECO:0000313" key="10">
    <source>
        <dbReference type="Proteomes" id="UP001152803"/>
    </source>
</evidence>
<dbReference type="AlphaFoldDB" id="A0A9Q1HW04"/>
<evidence type="ECO:0000256" key="7">
    <source>
        <dbReference type="SAM" id="MobiDB-lite"/>
    </source>
</evidence>
<dbReference type="InterPro" id="IPR011992">
    <property type="entry name" value="EF-hand-dom_pair"/>
</dbReference>
<dbReference type="OrthoDB" id="9989112at2759"/>
<dbReference type="PRINTS" id="PR00449">
    <property type="entry name" value="RASTRNSFRMNG"/>
</dbReference>
<dbReference type="SMART" id="SM00174">
    <property type="entry name" value="RHO"/>
    <property type="match status" value="1"/>
</dbReference>
<dbReference type="InterPro" id="IPR050227">
    <property type="entry name" value="Rab"/>
</dbReference>
<feature type="region of interest" description="Disordered" evidence="7">
    <location>
        <begin position="595"/>
        <end position="614"/>
    </location>
</feature>
<name>A0A9Q1HW04_CONCO</name>
<feature type="domain" description="EF-hand" evidence="8">
    <location>
        <begin position="110"/>
        <end position="145"/>
    </location>
</feature>
<dbReference type="SUPFAM" id="SSF52540">
    <property type="entry name" value="P-loop containing nucleoside triphosphate hydrolases"/>
    <property type="match status" value="1"/>
</dbReference>
<dbReference type="SMART" id="SM00175">
    <property type="entry name" value="RAB"/>
    <property type="match status" value="1"/>
</dbReference>
<keyword evidence="10" id="KW-1185">Reference proteome</keyword>
<evidence type="ECO:0000256" key="6">
    <source>
        <dbReference type="SAM" id="Coils"/>
    </source>
</evidence>
<reference evidence="9" key="1">
    <citation type="journal article" date="2023" name="Science">
        <title>Genome structures resolve the early diversification of teleost fishes.</title>
        <authorList>
            <person name="Parey E."/>
            <person name="Louis A."/>
            <person name="Montfort J."/>
            <person name="Bouchez O."/>
            <person name="Roques C."/>
            <person name="Iampietro C."/>
            <person name="Lluch J."/>
            <person name="Castinel A."/>
            <person name="Donnadieu C."/>
            <person name="Desvignes T."/>
            <person name="Floi Bucao C."/>
            <person name="Jouanno E."/>
            <person name="Wen M."/>
            <person name="Mejri S."/>
            <person name="Dirks R."/>
            <person name="Jansen H."/>
            <person name="Henkel C."/>
            <person name="Chen W.J."/>
            <person name="Zahm M."/>
            <person name="Cabau C."/>
            <person name="Klopp C."/>
            <person name="Thompson A.W."/>
            <person name="Robinson-Rechavi M."/>
            <person name="Braasch I."/>
            <person name="Lecointre G."/>
            <person name="Bobe J."/>
            <person name="Postlethwait J.H."/>
            <person name="Berthelot C."/>
            <person name="Roest Crollius H."/>
            <person name="Guiguen Y."/>
        </authorList>
    </citation>
    <scope>NUCLEOTIDE SEQUENCE</scope>
    <source>
        <strain evidence="9">Concon-B</strain>
    </source>
</reference>
<dbReference type="SMART" id="SM00173">
    <property type="entry name" value="RAS"/>
    <property type="match status" value="1"/>
</dbReference>
<dbReference type="GO" id="GO:0005509">
    <property type="term" value="F:calcium ion binding"/>
    <property type="evidence" value="ECO:0007669"/>
    <property type="project" value="InterPro"/>
</dbReference>
<dbReference type="PANTHER" id="PTHR47977">
    <property type="entry name" value="RAS-RELATED PROTEIN RAB"/>
    <property type="match status" value="1"/>
</dbReference>
<dbReference type="GO" id="GO:0003924">
    <property type="term" value="F:GTPase activity"/>
    <property type="evidence" value="ECO:0007669"/>
    <property type="project" value="InterPro"/>
</dbReference>
<dbReference type="InterPro" id="IPR005225">
    <property type="entry name" value="Small_GTP-bd"/>
</dbReference>
<dbReference type="PROSITE" id="PS51419">
    <property type="entry name" value="RAB"/>
    <property type="match status" value="1"/>
</dbReference>
<dbReference type="Gene3D" id="3.40.50.300">
    <property type="entry name" value="P-loop containing nucleotide triphosphate hydrolases"/>
    <property type="match status" value="1"/>
</dbReference>
<feature type="coiled-coil region" evidence="6">
    <location>
        <begin position="219"/>
        <end position="297"/>
    </location>
</feature>
<accession>A0A9Q1HW04</accession>
<dbReference type="NCBIfam" id="TIGR00231">
    <property type="entry name" value="small_GTP"/>
    <property type="match status" value="1"/>
</dbReference>
<dbReference type="InterPro" id="IPR001806">
    <property type="entry name" value="Small_GTPase"/>
</dbReference>
<evidence type="ECO:0000256" key="2">
    <source>
        <dbReference type="ARBA" id="ARBA00022741"/>
    </source>
</evidence>
<dbReference type="Pfam" id="PF00071">
    <property type="entry name" value="Ras"/>
    <property type="match status" value="1"/>
</dbReference>
<dbReference type="InterPro" id="IPR002048">
    <property type="entry name" value="EF_hand_dom"/>
</dbReference>
<evidence type="ECO:0000256" key="3">
    <source>
        <dbReference type="ARBA" id="ARBA00022837"/>
    </source>
</evidence>
<keyword evidence="2" id="KW-0547">Nucleotide-binding</keyword>
<protein>
    <recommendedName>
        <fullName evidence="8">EF-hand domain-containing protein</fullName>
    </recommendedName>
</protein>
<proteinExistence type="predicted"/>
<evidence type="ECO:0000256" key="1">
    <source>
        <dbReference type="ARBA" id="ARBA00022723"/>
    </source>
</evidence>
<keyword evidence="5" id="KW-0449">Lipoprotein</keyword>
<dbReference type="Proteomes" id="UP001152803">
    <property type="component" value="Unassembled WGS sequence"/>
</dbReference>
<dbReference type="Gene3D" id="1.10.238.10">
    <property type="entry name" value="EF-hand"/>
    <property type="match status" value="1"/>
</dbReference>
<evidence type="ECO:0000313" key="9">
    <source>
        <dbReference type="EMBL" id="KAJ8265984.1"/>
    </source>
</evidence>
<evidence type="ECO:0000256" key="5">
    <source>
        <dbReference type="ARBA" id="ARBA00023288"/>
    </source>
</evidence>
<keyword evidence="6" id="KW-0175">Coiled coil</keyword>
<dbReference type="InterPro" id="IPR027417">
    <property type="entry name" value="P-loop_NTPase"/>
</dbReference>
<organism evidence="9 10">
    <name type="scientific">Conger conger</name>
    <name type="common">Conger eel</name>
    <name type="synonym">Muraena conger</name>
    <dbReference type="NCBI Taxonomy" id="82655"/>
    <lineage>
        <taxon>Eukaryota</taxon>
        <taxon>Metazoa</taxon>
        <taxon>Chordata</taxon>
        <taxon>Craniata</taxon>
        <taxon>Vertebrata</taxon>
        <taxon>Euteleostomi</taxon>
        <taxon>Actinopterygii</taxon>
        <taxon>Neopterygii</taxon>
        <taxon>Teleostei</taxon>
        <taxon>Anguilliformes</taxon>
        <taxon>Congridae</taxon>
        <taxon>Conger</taxon>
    </lineage>
</organism>
<keyword evidence="3" id="KW-0106">Calcium</keyword>
<keyword evidence="4" id="KW-0342">GTP-binding</keyword>
<evidence type="ECO:0000259" key="8">
    <source>
        <dbReference type="PROSITE" id="PS50222"/>
    </source>
</evidence>
<dbReference type="PROSITE" id="PS51421">
    <property type="entry name" value="RAS"/>
    <property type="match status" value="1"/>
</dbReference>
<gene>
    <name evidence="9" type="ORF">COCON_G00150830</name>
</gene>
<dbReference type="GO" id="GO:0005525">
    <property type="term" value="F:GTP binding"/>
    <property type="evidence" value="ECO:0007669"/>
    <property type="project" value="UniProtKB-KW"/>
</dbReference>
<keyword evidence="1" id="KW-0479">Metal-binding</keyword>
<dbReference type="SUPFAM" id="SSF47473">
    <property type="entry name" value="EF-hand"/>
    <property type="match status" value="1"/>
</dbReference>
<dbReference type="EMBL" id="JAFJMO010000010">
    <property type="protein sequence ID" value="KAJ8265984.1"/>
    <property type="molecule type" value="Genomic_DNA"/>
</dbReference>